<evidence type="ECO:0000313" key="1">
    <source>
        <dbReference type="EMBL" id="KAL0293931.1"/>
    </source>
</evidence>
<reference evidence="1" key="2">
    <citation type="journal article" date="2024" name="Plant">
        <title>Genomic evolution and insights into agronomic trait innovations of Sesamum species.</title>
        <authorList>
            <person name="Miao H."/>
            <person name="Wang L."/>
            <person name="Qu L."/>
            <person name="Liu H."/>
            <person name="Sun Y."/>
            <person name="Le M."/>
            <person name="Wang Q."/>
            <person name="Wei S."/>
            <person name="Zheng Y."/>
            <person name="Lin W."/>
            <person name="Duan Y."/>
            <person name="Cao H."/>
            <person name="Xiong S."/>
            <person name="Wang X."/>
            <person name="Wei L."/>
            <person name="Li C."/>
            <person name="Ma Q."/>
            <person name="Ju M."/>
            <person name="Zhao R."/>
            <person name="Li G."/>
            <person name="Mu C."/>
            <person name="Tian Q."/>
            <person name="Mei H."/>
            <person name="Zhang T."/>
            <person name="Gao T."/>
            <person name="Zhang H."/>
        </authorList>
    </citation>
    <scope>NUCLEOTIDE SEQUENCE</scope>
    <source>
        <strain evidence="1">G02</strain>
    </source>
</reference>
<name>A0AAW2JI59_SESRA</name>
<organism evidence="1">
    <name type="scientific">Sesamum radiatum</name>
    <name type="common">Black benniseed</name>
    <dbReference type="NCBI Taxonomy" id="300843"/>
    <lineage>
        <taxon>Eukaryota</taxon>
        <taxon>Viridiplantae</taxon>
        <taxon>Streptophyta</taxon>
        <taxon>Embryophyta</taxon>
        <taxon>Tracheophyta</taxon>
        <taxon>Spermatophyta</taxon>
        <taxon>Magnoliopsida</taxon>
        <taxon>eudicotyledons</taxon>
        <taxon>Gunneridae</taxon>
        <taxon>Pentapetalae</taxon>
        <taxon>asterids</taxon>
        <taxon>lamiids</taxon>
        <taxon>Lamiales</taxon>
        <taxon>Pedaliaceae</taxon>
        <taxon>Sesamum</taxon>
    </lineage>
</organism>
<sequence>MSSTTTAMYFLEDMDSFFCGQASQKRVSVGPFVEVACLYQETGSSCFEPSSFPSIIWEKRFCYPFNDRGPPVYSSRYRLDSQEALASGR</sequence>
<dbReference type="AlphaFoldDB" id="A0AAW2JI59"/>
<accession>A0AAW2JI59</accession>
<proteinExistence type="predicted"/>
<dbReference type="EMBL" id="JACGWJ010000253">
    <property type="protein sequence ID" value="KAL0293931.1"/>
    <property type="molecule type" value="Genomic_DNA"/>
</dbReference>
<gene>
    <name evidence="1" type="ORF">Sradi_6913000</name>
</gene>
<reference evidence="1" key="1">
    <citation type="submission" date="2020-06" db="EMBL/GenBank/DDBJ databases">
        <authorList>
            <person name="Li T."/>
            <person name="Hu X."/>
            <person name="Zhang T."/>
            <person name="Song X."/>
            <person name="Zhang H."/>
            <person name="Dai N."/>
            <person name="Sheng W."/>
            <person name="Hou X."/>
            <person name="Wei L."/>
        </authorList>
    </citation>
    <scope>NUCLEOTIDE SEQUENCE</scope>
    <source>
        <strain evidence="1">G02</strain>
        <tissue evidence="1">Leaf</tissue>
    </source>
</reference>
<protein>
    <submittedName>
        <fullName evidence="1">Uncharacterized protein</fullName>
    </submittedName>
</protein>
<comment type="caution">
    <text evidence="1">The sequence shown here is derived from an EMBL/GenBank/DDBJ whole genome shotgun (WGS) entry which is preliminary data.</text>
</comment>